<dbReference type="PROSITE" id="PS51257">
    <property type="entry name" value="PROKAR_LIPOPROTEIN"/>
    <property type="match status" value="1"/>
</dbReference>
<dbReference type="Gene3D" id="3.30.565.10">
    <property type="entry name" value="Histidine kinase-like ATPase, C-terminal domain"/>
    <property type="match status" value="1"/>
</dbReference>
<dbReference type="EMBL" id="CP000698">
    <property type="protein sequence ID" value="ABQ25991.1"/>
    <property type="molecule type" value="Genomic_DNA"/>
</dbReference>
<dbReference type="Pfam" id="PF00672">
    <property type="entry name" value="HAMP"/>
    <property type="match status" value="1"/>
</dbReference>
<feature type="transmembrane region" description="Helical" evidence="8">
    <location>
        <begin position="166"/>
        <end position="185"/>
    </location>
</feature>
<evidence type="ECO:0000259" key="9">
    <source>
        <dbReference type="PROSITE" id="PS50109"/>
    </source>
</evidence>
<dbReference type="SUPFAM" id="SSF55874">
    <property type="entry name" value="ATPase domain of HSP90 chaperone/DNA topoisomerase II/histidine kinase"/>
    <property type="match status" value="1"/>
</dbReference>
<keyword evidence="12" id="KW-1185">Reference proteome</keyword>
<keyword evidence="8" id="KW-0472">Membrane</keyword>
<dbReference type="Gene3D" id="1.10.287.130">
    <property type="match status" value="1"/>
</dbReference>
<feature type="domain" description="Histidine kinase" evidence="9">
    <location>
        <begin position="277"/>
        <end position="524"/>
    </location>
</feature>
<dbReference type="CDD" id="cd06225">
    <property type="entry name" value="HAMP"/>
    <property type="match status" value="1"/>
</dbReference>
<dbReference type="InterPro" id="IPR003661">
    <property type="entry name" value="HisK_dim/P_dom"/>
</dbReference>
<dbReference type="Pfam" id="PF00512">
    <property type="entry name" value="HisKA"/>
    <property type="match status" value="1"/>
</dbReference>
<gene>
    <name evidence="11" type="ordered locus">Gura_1801</name>
</gene>
<comment type="subcellular location">
    <subcellularLocation>
        <location evidence="2">Membrane</location>
    </subcellularLocation>
</comment>
<keyword evidence="7" id="KW-0175">Coiled coil</keyword>
<proteinExistence type="predicted"/>
<dbReference type="InterPro" id="IPR003594">
    <property type="entry name" value="HATPase_dom"/>
</dbReference>
<dbReference type="Gene3D" id="6.10.340.10">
    <property type="match status" value="1"/>
</dbReference>
<dbReference type="PANTHER" id="PTHR43065:SF42">
    <property type="entry name" value="TWO-COMPONENT SENSOR PPRA"/>
    <property type="match status" value="1"/>
</dbReference>
<dbReference type="Proteomes" id="UP000006695">
    <property type="component" value="Chromosome"/>
</dbReference>
<evidence type="ECO:0000256" key="4">
    <source>
        <dbReference type="ARBA" id="ARBA00022553"/>
    </source>
</evidence>
<dbReference type="AlphaFoldDB" id="A5GEY6"/>
<dbReference type="PROSITE" id="PS50885">
    <property type="entry name" value="HAMP"/>
    <property type="match status" value="1"/>
</dbReference>
<dbReference type="SUPFAM" id="SSF47384">
    <property type="entry name" value="Homodimeric domain of signal transducing histidine kinase"/>
    <property type="match status" value="1"/>
</dbReference>
<protein>
    <recommendedName>
        <fullName evidence="3">histidine kinase</fullName>
        <ecNumber evidence="3">2.7.13.3</ecNumber>
    </recommendedName>
</protein>
<dbReference type="InterPro" id="IPR004358">
    <property type="entry name" value="Sig_transdc_His_kin-like_C"/>
</dbReference>
<dbReference type="CDD" id="cd00082">
    <property type="entry name" value="HisKA"/>
    <property type="match status" value="1"/>
</dbReference>
<organism evidence="11 12">
    <name type="scientific">Geotalea uraniireducens (strain Rf4)</name>
    <name type="common">Geobacter uraniireducens</name>
    <dbReference type="NCBI Taxonomy" id="351605"/>
    <lineage>
        <taxon>Bacteria</taxon>
        <taxon>Pseudomonadati</taxon>
        <taxon>Thermodesulfobacteriota</taxon>
        <taxon>Desulfuromonadia</taxon>
        <taxon>Geobacterales</taxon>
        <taxon>Geobacteraceae</taxon>
        <taxon>Geotalea</taxon>
    </lineage>
</organism>
<comment type="catalytic activity">
    <reaction evidence="1">
        <text>ATP + protein L-histidine = ADP + protein N-phospho-L-histidine.</text>
        <dbReference type="EC" id="2.7.13.3"/>
    </reaction>
</comment>
<dbReference type="GO" id="GO:0016020">
    <property type="term" value="C:membrane"/>
    <property type="evidence" value="ECO:0007669"/>
    <property type="project" value="UniProtKB-SubCell"/>
</dbReference>
<evidence type="ECO:0000313" key="12">
    <source>
        <dbReference type="Proteomes" id="UP000006695"/>
    </source>
</evidence>
<dbReference type="EC" id="2.7.13.3" evidence="3"/>
<dbReference type="KEGG" id="gur:Gura_1801"/>
<evidence type="ECO:0000256" key="2">
    <source>
        <dbReference type="ARBA" id="ARBA00004370"/>
    </source>
</evidence>
<dbReference type="InterPro" id="IPR005467">
    <property type="entry name" value="His_kinase_dom"/>
</dbReference>
<evidence type="ECO:0000256" key="6">
    <source>
        <dbReference type="ARBA" id="ARBA00022777"/>
    </source>
</evidence>
<dbReference type="InterPro" id="IPR036097">
    <property type="entry name" value="HisK_dim/P_sf"/>
</dbReference>
<evidence type="ECO:0000256" key="3">
    <source>
        <dbReference type="ARBA" id="ARBA00012438"/>
    </source>
</evidence>
<dbReference type="InterPro" id="IPR036890">
    <property type="entry name" value="HATPase_C_sf"/>
</dbReference>
<keyword evidence="4" id="KW-0597">Phosphoprotein</keyword>
<dbReference type="Pfam" id="PF02518">
    <property type="entry name" value="HATPase_c"/>
    <property type="match status" value="1"/>
</dbReference>
<evidence type="ECO:0000256" key="5">
    <source>
        <dbReference type="ARBA" id="ARBA00022679"/>
    </source>
</evidence>
<dbReference type="SUPFAM" id="SSF158472">
    <property type="entry name" value="HAMP domain-like"/>
    <property type="match status" value="1"/>
</dbReference>
<reference evidence="11 12" key="1">
    <citation type="submission" date="2007-05" db="EMBL/GenBank/DDBJ databases">
        <title>Complete sequence of Geobacter uraniireducens Rf4.</title>
        <authorList>
            <consortium name="US DOE Joint Genome Institute"/>
            <person name="Copeland A."/>
            <person name="Lucas S."/>
            <person name="Lapidus A."/>
            <person name="Barry K."/>
            <person name="Detter J.C."/>
            <person name="Glavina del Rio T."/>
            <person name="Hammon N."/>
            <person name="Israni S."/>
            <person name="Dalin E."/>
            <person name="Tice H."/>
            <person name="Pitluck S."/>
            <person name="Chertkov O."/>
            <person name="Brettin T."/>
            <person name="Bruce D."/>
            <person name="Han C."/>
            <person name="Schmutz J."/>
            <person name="Larimer F."/>
            <person name="Land M."/>
            <person name="Hauser L."/>
            <person name="Kyrpides N."/>
            <person name="Mikhailova N."/>
            <person name="Shelobolina E."/>
            <person name="Aklujkar M."/>
            <person name="Lovley D."/>
            <person name="Richardson P."/>
        </authorList>
    </citation>
    <scope>NUCLEOTIDE SEQUENCE [LARGE SCALE GENOMIC DNA]</scope>
    <source>
        <strain evidence="11 12">Rf4</strain>
    </source>
</reference>
<accession>A5GEY6</accession>
<evidence type="ECO:0000259" key="10">
    <source>
        <dbReference type="PROSITE" id="PS50885"/>
    </source>
</evidence>
<evidence type="ECO:0000313" key="11">
    <source>
        <dbReference type="EMBL" id="ABQ25991.1"/>
    </source>
</evidence>
<dbReference type="SMART" id="SM00304">
    <property type="entry name" value="HAMP"/>
    <property type="match status" value="1"/>
</dbReference>
<feature type="transmembrane region" description="Helical" evidence="8">
    <location>
        <begin position="6"/>
        <end position="27"/>
    </location>
</feature>
<keyword evidence="8" id="KW-0812">Transmembrane</keyword>
<dbReference type="GO" id="GO:0000155">
    <property type="term" value="F:phosphorelay sensor kinase activity"/>
    <property type="evidence" value="ECO:0007669"/>
    <property type="project" value="InterPro"/>
</dbReference>
<dbReference type="STRING" id="351605.Gura_1801"/>
<evidence type="ECO:0000256" key="1">
    <source>
        <dbReference type="ARBA" id="ARBA00000085"/>
    </source>
</evidence>
<keyword evidence="5" id="KW-0808">Transferase</keyword>
<dbReference type="PRINTS" id="PR00344">
    <property type="entry name" value="BCTRLSENSOR"/>
</dbReference>
<dbReference type="InterPro" id="IPR003660">
    <property type="entry name" value="HAMP_dom"/>
</dbReference>
<dbReference type="OrthoDB" id="9781147at2"/>
<feature type="domain" description="HAMP" evidence="10">
    <location>
        <begin position="187"/>
        <end position="239"/>
    </location>
</feature>
<name>A5GEY6_GEOUR</name>
<dbReference type="HOGENOM" id="CLU_000445_89_29_7"/>
<keyword evidence="6 11" id="KW-0418">Kinase</keyword>
<sequence length="528" mass="57495">MKHFRVSLTFSILSSLACLLVLTWVLLSLISFKTAEKDLLAQKNEEARVLLSAFAEIAQASLNRINEESSTKILTARLAREKDFAGITVMDGAGKAVYVIADARGTDATLQATLKKGKESFAFTPDGKYILRYAPLYRGDTVIGAARLSLSLAKEQERLKGSRHLFLAYFVLDFLLLLGFGSFMLSRIVVVPIRKLLAATKRIASGDYGHSVHVPGSAEIAELSESFNTMAEGLEKKRAEVEQTVDSLERANKALQAAREEAVRSEKMASVGLLAAGMAHEIGTPLSAIIGYAGILRDELQDDAIKADYLRRIEAESGRIDRIVRGLLDYARPTDVHCELMDISGLLTETVDLLGAQGVLKQITTSLILDDNLPRVFVDPHQLQQVLINLIINARDAIKQGGELEVAARAGKAEMLFVQSTSAPVSVMGRRKDDFHGAFSYSYLNSRDVACWLAIAVRDNGEGIAAENLGKIFDPFFTTKEPGKGTGLGLAISARIIDSFGGRIIAESEPGNGSVLTIWLPVLKDKER</sequence>
<evidence type="ECO:0000256" key="7">
    <source>
        <dbReference type="SAM" id="Coils"/>
    </source>
</evidence>
<dbReference type="PROSITE" id="PS50109">
    <property type="entry name" value="HIS_KIN"/>
    <property type="match status" value="1"/>
</dbReference>
<dbReference type="PANTHER" id="PTHR43065">
    <property type="entry name" value="SENSOR HISTIDINE KINASE"/>
    <property type="match status" value="1"/>
</dbReference>
<evidence type="ECO:0000256" key="8">
    <source>
        <dbReference type="SAM" id="Phobius"/>
    </source>
</evidence>
<dbReference type="SMART" id="SM00388">
    <property type="entry name" value="HisKA"/>
    <property type="match status" value="1"/>
</dbReference>
<dbReference type="RefSeq" id="WP_011938696.1">
    <property type="nucleotide sequence ID" value="NC_009483.1"/>
</dbReference>
<keyword evidence="8" id="KW-1133">Transmembrane helix</keyword>
<feature type="coiled-coil region" evidence="7">
    <location>
        <begin position="231"/>
        <end position="268"/>
    </location>
</feature>
<dbReference type="SMART" id="SM00387">
    <property type="entry name" value="HATPase_c"/>
    <property type="match status" value="1"/>
</dbReference>